<organism evidence="6">
    <name type="scientific">Loa loa</name>
    <name type="common">Eye worm</name>
    <name type="synonym">Filaria loa</name>
    <dbReference type="NCBI Taxonomy" id="7209"/>
    <lineage>
        <taxon>Eukaryota</taxon>
        <taxon>Metazoa</taxon>
        <taxon>Ecdysozoa</taxon>
        <taxon>Nematoda</taxon>
        <taxon>Chromadorea</taxon>
        <taxon>Rhabditida</taxon>
        <taxon>Spirurina</taxon>
        <taxon>Spiruromorpha</taxon>
        <taxon>Filarioidea</taxon>
        <taxon>Onchocercidae</taxon>
        <taxon>Loa</taxon>
    </lineage>
</organism>
<keyword evidence="1 4" id="KW-0479">Metal-binding</keyword>
<dbReference type="CDD" id="cd08368">
    <property type="entry name" value="LIM"/>
    <property type="match status" value="1"/>
</dbReference>
<feature type="domain" description="LIM zinc-binding" evidence="5">
    <location>
        <begin position="18"/>
        <end position="82"/>
    </location>
</feature>
<evidence type="ECO:0000256" key="3">
    <source>
        <dbReference type="ARBA" id="ARBA00023038"/>
    </source>
</evidence>
<dbReference type="EMBL" id="JH712199">
    <property type="protein sequence ID" value="EFO17124.1"/>
    <property type="molecule type" value="Genomic_DNA"/>
</dbReference>
<protein>
    <recommendedName>
        <fullName evidence="5">LIM zinc-binding domain-containing protein</fullName>
    </recommendedName>
</protein>
<reference evidence="6" key="1">
    <citation type="submission" date="2012-04" db="EMBL/GenBank/DDBJ databases">
        <title>The Genome Sequence of Loa loa.</title>
        <authorList>
            <consortium name="The Broad Institute Genome Sequencing Platform"/>
            <consortium name="Broad Institute Genome Sequencing Center for Infectious Disease"/>
            <person name="Nutman T.B."/>
            <person name="Fink D.L."/>
            <person name="Russ C."/>
            <person name="Young S."/>
            <person name="Zeng Q."/>
            <person name="Gargeya S."/>
            <person name="Alvarado L."/>
            <person name="Berlin A."/>
            <person name="Chapman S.B."/>
            <person name="Chen Z."/>
            <person name="Freedman E."/>
            <person name="Gellesch M."/>
            <person name="Goldberg J."/>
            <person name="Griggs A."/>
            <person name="Gujja S."/>
            <person name="Heilman E.R."/>
            <person name="Heiman D."/>
            <person name="Howarth C."/>
            <person name="Mehta T."/>
            <person name="Neiman D."/>
            <person name="Pearson M."/>
            <person name="Roberts A."/>
            <person name="Saif S."/>
            <person name="Shea T."/>
            <person name="Shenoy N."/>
            <person name="Sisk P."/>
            <person name="Stolte C."/>
            <person name="Sykes S."/>
            <person name="White J."/>
            <person name="Yandava C."/>
            <person name="Haas B."/>
            <person name="Henn M.R."/>
            <person name="Nusbaum C."/>
            <person name="Birren B."/>
        </authorList>
    </citation>
    <scope>NUCLEOTIDE SEQUENCE [LARGE SCALE GENOMIC DNA]</scope>
</reference>
<dbReference type="OrthoDB" id="1112565at2759"/>
<dbReference type="GeneID" id="9948831"/>
<dbReference type="GO" id="GO:0046872">
    <property type="term" value="F:metal ion binding"/>
    <property type="evidence" value="ECO:0007669"/>
    <property type="project" value="UniProtKB-KW"/>
</dbReference>
<evidence type="ECO:0000259" key="5">
    <source>
        <dbReference type="PROSITE" id="PS50023"/>
    </source>
</evidence>
<gene>
    <name evidence="6" type="ORF">LOAG_11376</name>
</gene>
<dbReference type="SMART" id="SM00132">
    <property type="entry name" value="LIM"/>
    <property type="match status" value="1"/>
</dbReference>
<accession>A0A1S0TPK9</accession>
<name>A0A1S0TPK9_LOALO</name>
<dbReference type="Gene3D" id="2.10.110.10">
    <property type="entry name" value="Cysteine Rich Protein"/>
    <property type="match status" value="1"/>
</dbReference>
<evidence type="ECO:0000256" key="1">
    <source>
        <dbReference type="ARBA" id="ARBA00022723"/>
    </source>
</evidence>
<dbReference type="Pfam" id="PF00412">
    <property type="entry name" value="LIM"/>
    <property type="match status" value="1"/>
</dbReference>
<sequence length="143" mass="16235">MPGEMKNGSDSNSISKIFKTTVCNKALRETCVIAMNKLWHRCCFTCTKCHSPFENGEFLIYNEKPYDIDCYYLTKYENEFTPMLSNQSGPIIGLSGTDHKSIDQITEKSIQKSPIALSQLQLPLSAQNTELRKYPLSMIPIPM</sequence>
<dbReference type="RefSeq" id="XP_003146945.1">
    <property type="nucleotide sequence ID" value="XM_003146897.1"/>
</dbReference>
<keyword evidence="3 4" id="KW-0440">LIM domain</keyword>
<evidence type="ECO:0000256" key="4">
    <source>
        <dbReference type="PROSITE-ProRule" id="PRU00125"/>
    </source>
</evidence>
<dbReference type="CTD" id="9948831"/>
<keyword evidence="2 4" id="KW-0862">Zinc</keyword>
<evidence type="ECO:0000256" key="2">
    <source>
        <dbReference type="ARBA" id="ARBA00022833"/>
    </source>
</evidence>
<dbReference type="PROSITE" id="PS50023">
    <property type="entry name" value="LIM_DOMAIN_2"/>
    <property type="match status" value="1"/>
</dbReference>
<dbReference type="AlphaFoldDB" id="A0A1S0TPK9"/>
<evidence type="ECO:0000313" key="6">
    <source>
        <dbReference type="EMBL" id="EFO17124.1"/>
    </source>
</evidence>
<proteinExistence type="predicted"/>
<dbReference type="KEGG" id="loa:LOAG_11376"/>
<dbReference type="InterPro" id="IPR001781">
    <property type="entry name" value="Znf_LIM"/>
</dbReference>
<dbReference type="InParanoid" id="A0A1S0TPK9"/>